<name>A0A6J6KSI3_9ZZZZ</name>
<keyword evidence="1" id="KW-1133">Transmembrane helix</keyword>
<evidence type="ECO:0000313" key="2">
    <source>
        <dbReference type="EMBL" id="CAB4651075.1"/>
    </source>
</evidence>
<gene>
    <name evidence="2" type="ORF">UFOPK2234_00454</name>
</gene>
<evidence type="ECO:0000256" key="1">
    <source>
        <dbReference type="SAM" id="Phobius"/>
    </source>
</evidence>
<protein>
    <submittedName>
        <fullName evidence="2">Unannotated protein</fullName>
    </submittedName>
</protein>
<reference evidence="2" key="1">
    <citation type="submission" date="2020-05" db="EMBL/GenBank/DDBJ databases">
        <authorList>
            <person name="Chiriac C."/>
            <person name="Salcher M."/>
            <person name="Ghai R."/>
            <person name="Kavagutti S V."/>
        </authorList>
    </citation>
    <scope>NUCLEOTIDE SEQUENCE</scope>
</reference>
<feature type="transmembrane region" description="Helical" evidence="1">
    <location>
        <begin position="20"/>
        <end position="42"/>
    </location>
</feature>
<proteinExistence type="predicted"/>
<sequence length="156" mass="16926">MALKKLLIGKSRGSLIPLSFSFFIFAMLLSFISINVASAYAVKRELTNLGEAAVNKSAQSINLLAYYAELNRYSSSKHVPLDCPAANQKFSHLISQASVAGKKVLIDSFDCGLYEITAQISIHGKLPVQIPFIQMGELNEVIISTKVGASSVYIPN</sequence>
<organism evidence="2">
    <name type="scientific">freshwater metagenome</name>
    <dbReference type="NCBI Taxonomy" id="449393"/>
    <lineage>
        <taxon>unclassified sequences</taxon>
        <taxon>metagenomes</taxon>
        <taxon>ecological metagenomes</taxon>
    </lineage>
</organism>
<dbReference type="EMBL" id="CAEZWG010000065">
    <property type="protein sequence ID" value="CAB4651075.1"/>
    <property type="molecule type" value="Genomic_DNA"/>
</dbReference>
<dbReference type="AlphaFoldDB" id="A0A6J6KSI3"/>
<keyword evidence="1" id="KW-0812">Transmembrane</keyword>
<keyword evidence="1" id="KW-0472">Membrane</keyword>
<accession>A0A6J6KSI3</accession>